<dbReference type="InterPro" id="IPR023214">
    <property type="entry name" value="HAD_sf"/>
</dbReference>
<proteinExistence type="predicted"/>
<dbReference type="EMBL" id="JACHJG010000007">
    <property type="protein sequence ID" value="MBB4887627.1"/>
    <property type="molecule type" value="Genomic_DNA"/>
</dbReference>
<dbReference type="AlphaFoldDB" id="A0A7W7PFE5"/>
<evidence type="ECO:0000313" key="2">
    <source>
        <dbReference type="Proteomes" id="UP000556436"/>
    </source>
</evidence>
<keyword evidence="2" id="KW-1185">Reference proteome</keyword>
<dbReference type="Proteomes" id="UP000556436">
    <property type="component" value="Unassembled WGS sequence"/>
</dbReference>
<dbReference type="Gene3D" id="3.40.50.1000">
    <property type="entry name" value="HAD superfamily/HAD-like"/>
    <property type="match status" value="1"/>
</dbReference>
<protein>
    <submittedName>
        <fullName evidence="1">FMN phosphatase YigB (HAD superfamily)</fullName>
    </submittedName>
</protein>
<gene>
    <name evidence="1" type="ORF">FHS38_003681</name>
</gene>
<comment type="caution">
    <text evidence="1">The sequence shown here is derived from an EMBL/GenBank/DDBJ whole genome shotgun (WGS) entry which is preliminary data.</text>
</comment>
<organism evidence="1 2">
    <name type="scientific">Streptomyces netropsis</name>
    <name type="common">Streptoverticillium netropsis</name>
    <dbReference type="NCBI Taxonomy" id="55404"/>
    <lineage>
        <taxon>Bacteria</taxon>
        <taxon>Bacillati</taxon>
        <taxon>Actinomycetota</taxon>
        <taxon>Actinomycetes</taxon>
        <taxon>Kitasatosporales</taxon>
        <taxon>Streptomycetaceae</taxon>
        <taxon>Streptomyces</taxon>
    </lineage>
</organism>
<dbReference type="RefSeq" id="WP_184734626.1">
    <property type="nucleotide sequence ID" value="NZ_BMRW01000009.1"/>
</dbReference>
<dbReference type="SUPFAM" id="SSF56784">
    <property type="entry name" value="HAD-like"/>
    <property type="match status" value="1"/>
</dbReference>
<evidence type="ECO:0000313" key="1">
    <source>
        <dbReference type="EMBL" id="MBB4887627.1"/>
    </source>
</evidence>
<sequence length="249" mass="27248">MTGSAEPLRRLRLAAVNIDGVLLNDTFSPVIHQFVTSRGGRYTADVESAVFSQPRLVAARALGAMAGVPWTPEKVLEVYFEERAAYLEHHPLHLLDGAVALLRRLRALGLRTVCYGGLDATHFRRHLGEFADLFDGPGYVCTNDFRPGVHEIVTDVFGLDHDQALFIDDVARVAEAARSLGTAFIGHPPHFAHGFQGELMREAGVRHIVDSLPAIDEPLLRTLDAEAAAGTLWASPTTTHETEGPRDDR</sequence>
<reference evidence="1 2" key="1">
    <citation type="submission" date="2020-08" db="EMBL/GenBank/DDBJ databases">
        <title>Genomic Encyclopedia of Type Strains, Phase III (KMG-III): the genomes of soil and plant-associated and newly described type strains.</title>
        <authorList>
            <person name="Whitman W."/>
        </authorList>
    </citation>
    <scope>NUCLEOTIDE SEQUENCE [LARGE SCALE GENOMIC DNA]</scope>
    <source>
        <strain evidence="1 2">CECT 3265</strain>
    </source>
</reference>
<dbReference type="InterPro" id="IPR036412">
    <property type="entry name" value="HAD-like_sf"/>
</dbReference>
<accession>A0A7W7PFE5</accession>
<name>A0A7W7PFE5_STRNE</name>